<evidence type="ECO:0000313" key="3">
    <source>
        <dbReference type="Proteomes" id="UP000013827"/>
    </source>
</evidence>
<dbReference type="RefSeq" id="XP_005757945.1">
    <property type="nucleotide sequence ID" value="XM_005757888.1"/>
</dbReference>
<dbReference type="Proteomes" id="UP000013827">
    <property type="component" value="Unassembled WGS sequence"/>
</dbReference>
<reference evidence="3" key="1">
    <citation type="journal article" date="2013" name="Nature">
        <title>Pan genome of the phytoplankton Emiliania underpins its global distribution.</title>
        <authorList>
            <person name="Read B.A."/>
            <person name="Kegel J."/>
            <person name="Klute M.J."/>
            <person name="Kuo A."/>
            <person name="Lefebvre S.C."/>
            <person name="Maumus F."/>
            <person name="Mayer C."/>
            <person name="Miller J."/>
            <person name="Monier A."/>
            <person name="Salamov A."/>
            <person name="Young J."/>
            <person name="Aguilar M."/>
            <person name="Claverie J.M."/>
            <person name="Frickenhaus S."/>
            <person name="Gonzalez K."/>
            <person name="Herman E.K."/>
            <person name="Lin Y.C."/>
            <person name="Napier J."/>
            <person name="Ogata H."/>
            <person name="Sarno A.F."/>
            <person name="Shmutz J."/>
            <person name="Schroeder D."/>
            <person name="de Vargas C."/>
            <person name="Verret F."/>
            <person name="von Dassow P."/>
            <person name="Valentin K."/>
            <person name="Van de Peer Y."/>
            <person name="Wheeler G."/>
            <person name="Dacks J.B."/>
            <person name="Delwiche C.F."/>
            <person name="Dyhrman S.T."/>
            <person name="Glockner G."/>
            <person name="John U."/>
            <person name="Richards T."/>
            <person name="Worden A.Z."/>
            <person name="Zhang X."/>
            <person name="Grigoriev I.V."/>
            <person name="Allen A.E."/>
            <person name="Bidle K."/>
            <person name="Borodovsky M."/>
            <person name="Bowler C."/>
            <person name="Brownlee C."/>
            <person name="Cock J.M."/>
            <person name="Elias M."/>
            <person name="Gladyshev V.N."/>
            <person name="Groth M."/>
            <person name="Guda C."/>
            <person name="Hadaegh A."/>
            <person name="Iglesias-Rodriguez M.D."/>
            <person name="Jenkins J."/>
            <person name="Jones B.M."/>
            <person name="Lawson T."/>
            <person name="Leese F."/>
            <person name="Lindquist E."/>
            <person name="Lobanov A."/>
            <person name="Lomsadze A."/>
            <person name="Malik S.B."/>
            <person name="Marsh M.E."/>
            <person name="Mackinder L."/>
            <person name="Mock T."/>
            <person name="Mueller-Roeber B."/>
            <person name="Pagarete A."/>
            <person name="Parker M."/>
            <person name="Probert I."/>
            <person name="Quesneville H."/>
            <person name="Raines C."/>
            <person name="Rensing S.A."/>
            <person name="Riano-Pachon D.M."/>
            <person name="Richier S."/>
            <person name="Rokitta S."/>
            <person name="Shiraiwa Y."/>
            <person name="Soanes D.M."/>
            <person name="van der Giezen M."/>
            <person name="Wahlund T.M."/>
            <person name="Williams B."/>
            <person name="Wilson W."/>
            <person name="Wolfe G."/>
            <person name="Wurch L.L."/>
        </authorList>
    </citation>
    <scope>NUCLEOTIDE SEQUENCE</scope>
</reference>
<evidence type="ECO:0000256" key="1">
    <source>
        <dbReference type="SAM" id="MobiDB-lite"/>
    </source>
</evidence>
<protein>
    <submittedName>
        <fullName evidence="2">Uncharacterized protein</fullName>
    </submittedName>
</protein>
<feature type="compositionally biased region" description="Acidic residues" evidence="1">
    <location>
        <begin position="18"/>
        <end position="31"/>
    </location>
</feature>
<proteinExistence type="predicted"/>
<dbReference type="HOGENOM" id="CLU_2892952_0_0_1"/>
<organism evidence="2 3">
    <name type="scientific">Emiliania huxleyi (strain CCMP1516)</name>
    <dbReference type="NCBI Taxonomy" id="280463"/>
    <lineage>
        <taxon>Eukaryota</taxon>
        <taxon>Haptista</taxon>
        <taxon>Haptophyta</taxon>
        <taxon>Prymnesiophyceae</taxon>
        <taxon>Isochrysidales</taxon>
        <taxon>Noelaerhabdaceae</taxon>
        <taxon>Emiliania</taxon>
    </lineage>
</organism>
<dbReference type="PaxDb" id="2903-EOD05516"/>
<dbReference type="KEGG" id="ehx:EMIHUDRAFT_259305"/>
<accession>A0A0D3I2N1</accession>
<sequence length="63" mass="6783">ESPFEEEARPDPDSELLSADDEGGEPSDAEEPSQAQDADADEVHEGAAATDEVRFAQLLRLAR</sequence>
<feature type="compositionally biased region" description="Basic and acidic residues" evidence="1">
    <location>
        <begin position="1"/>
        <end position="12"/>
    </location>
</feature>
<evidence type="ECO:0000313" key="2">
    <source>
        <dbReference type="EnsemblProtists" id="EOD05516"/>
    </source>
</evidence>
<dbReference type="GeneID" id="17251666"/>
<dbReference type="EnsemblProtists" id="EOD05516">
    <property type="protein sequence ID" value="EOD05516"/>
    <property type="gene ID" value="EMIHUDRAFT_259305"/>
</dbReference>
<feature type="region of interest" description="Disordered" evidence="1">
    <location>
        <begin position="1"/>
        <end position="49"/>
    </location>
</feature>
<dbReference type="AlphaFoldDB" id="A0A0D3I2N1"/>
<name>A0A0D3I2N1_EMIH1</name>
<keyword evidence="3" id="KW-1185">Reference proteome</keyword>
<reference evidence="2" key="2">
    <citation type="submission" date="2024-10" db="UniProtKB">
        <authorList>
            <consortium name="EnsemblProtists"/>
        </authorList>
    </citation>
    <scope>IDENTIFICATION</scope>
</reference>